<evidence type="ECO:0000256" key="7">
    <source>
        <dbReference type="SAM" id="MobiDB-lite"/>
    </source>
</evidence>
<dbReference type="InterPro" id="IPR010985">
    <property type="entry name" value="Ribbon_hlx_hlx"/>
</dbReference>
<organism evidence="8 9">
    <name type="scientific">Xenorhabdus nematophila (strain ATCC 19061 / DSM 3370 / CCUG 14189 / LMG 1036 / NCIMB 9965 / AN6)</name>
    <dbReference type="NCBI Taxonomy" id="406817"/>
    <lineage>
        <taxon>Bacteria</taxon>
        <taxon>Pseudomonadati</taxon>
        <taxon>Pseudomonadota</taxon>
        <taxon>Gammaproteobacteria</taxon>
        <taxon>Enterobacterales</taxon>
        <taxon>Morganellaceae</taxon>
        <taxon>Xenorhabdus</taxon>
    </lineage>
</organism>
<evidence type="ECO:0000256" key="1">
    <source>
        <dbReference type="ARBA" id="ARBA00022491"/>
    </source>
</evidence>
<evidence type="ECO:0000256" key="4">
    <source>
        <dbReference type="ARBA" id="ARBA00023125"/>
    </source>
</evidence>
<dbReference type="HOGENOM" id="CLU_152494_1_0_6"/>
<dbReference type="PANTHER" id="PTHR35401:SF1">
    <property type="entry name" value="CYTOPLASMIC PROTEIN"/>
    <property type="match status" value="1"/>
</dbReference>
<dbReference type="AlphaFoldDB" id="D3VFY5"/>
<protein>
    <recommendedName>
        <fullName evidence="10">CopG family transcriptional regulator</fullName>
    </recommendedName>
</protein>
<evidence type="ECO:0000313" key="8">
    <source>
        <dbReference type="EMBL" id="CBJ92651.1"/>
    </source>
</evidence>
<evidence type="ECO:0000256" key="3">
    <source>
        <dbReference type="ARBA" id="ARBA00023015"/>
    </source>
</evidence>
<feature type="region of interest" description="Disordered" evidence="7">
    <location>
        <begin position="71"/>
        <end position="92"/>
    </location>
</feature>
<dbReference type="GeneID" id="24903281"/>
<dbReference type="Gene3D" id="1.20.5.780">
    <property type="entry name" value="Single helix bin"/>
    <property type="match status" value="1"/>
</dbReference>
<dbReference type="PANTHER" id="PTHR35401">
    <property type="entry name" value="COPG FAMILY HELIX-TURN-HELIX PROTEIN-RELATED-RELATED"/>
    <property type="match status" value="1"/>
</dbReference>
<dbReference type="Proteomes" id="UP000008075">
    <property type="component" value="Chromosome"/>
</dbReference>
<evidence type="ECO:0000256" key="2">
    <source>
        <dbReference type="ARBA" id="ARBA00022649"/>
    </source>
</evidence>
<keyword evidence="9" id="KW-1185">Reference proteome</keyword>
<evidence type="ECO:0000256" key="6">
    <source>
        <dbReference type="ARBA" id="ARBA00049988"/>
    </source>
</evidence>
<dbReference type="KEGG" id="xne:XNC1_4629"/>
<dbReference type="GO" id="GO:0006355">
    <property type="term" value="P:regulation of DNA-templated transcription"/>
    <property type="evidence" value="ECO:0007669"/>
    <property type="project" value="InterPro"/>
</dbReference>
<dbReference type="RefSeq" id="WP_010846171.1">
    <property type="nucleotide sequence ID" value="NC_014228.1"/>
</dbReference>
<dbReference type="Pfam" id="PF08681">
    <property type="entry name" value="TacA1"/>
    <property type="match status" value="1"/>
</dbReference>
<keyword evidence="4" id="KW-0238">DNA-binding</keyword>
<dbReference type="EMBL" id="FN667742">
    <property type="protein sequence ID" value="CBJ92651.1"/>
    <property type="molecule type" value="Genomic_DNA"/>
</dbReference>
<dbReference type="GO" id="GO:0003677">
    <property type="term" value="F:DNA binding"/>
    <property type="evidence" value="ECO:0007669"/>
    <property type="project" value="UniProtKB-KW"/>
</dbReference>
<proteinExistence type="inferred from homology"/>
<keyword evidence="2" id="KW-1277">Toxin-antitoxin system</keyword>
<evidence type="ECO:0000256" key="5">
    <source>
        <dbReference type="ARBA" id="ARBA00023163"/>
    </source>
</evidence>
<dbReference type="eggNOG" id="COG4453">
    <property type="taxonomic scope" value="Bacteria"/>
</dbReference>
<keyword evidence="3" id="KW-0805">Transcription regulation</keyword>
<comment type="similarity">
    <text evidence="6">Belongs to the TacA antitoxin family.</text>
</comment>
<accession>D3VFY5</accession>
<evidence type="ECO:0008006" key="10">
    <source>
        <dbReference type="Google" id="ProtNLM"/>
    </source>
</evidence>
<sequence length="92" mass="10587">MQTPKRDTLSIRIKPETRNLIDKAAAIQGKNRTDFVLEAAQRMAEETLLEQAIMTASPEAYAKFLDRLDMPPQPNKQLRETMQMETPWGKEL</sequence>
<name>D3VFY5_XENNA</name>
<dbReference type="InterPro" id="IPR014795">
    <property type="entry name" value="TacA_1-like"/>
</dbReference>
<keyword evidence="5" id="KW-0804">Transcription</keyword>
<keyword evidence="1" id="KW-0678">Repressor</keyword>
<gene>
    <name evidence="8" type="ordered locus">XNC1_4629</name>
</gene>
<dbReference type="STRING" id="406817.XNC1_4629"/>
<reference evidence="8 9" key="1">
    <citation type="journal article" date="2011" name="PLoS ONE">
        <title>The entomopathogenic bacterial endosymbionts xenorhabdus and photorhabdus: convergent lifestyles from divergent genomes.</title>
        <authorList>
            <person name="Chaston J.M."/>
            <person name="Suen G."/>
            <person name="Tucker S.L."/>
            <person name="Andersen A.W."/>
            <person name="Bhasin A."/>
            <person name="Bode E."/>
            <person name="Bode H.B."/>
            <person name="Brachmann A.O."/>
            <person name="Cowles C.E."/>
            <person name="Cowles K.N."/>
            <person name="Darby C."/>
            <person name="de Leon L."/>
            <person name="Drace K."/>
            <person name="Du Z."/>
            <person name="Givaudan A."/>
            <person name="Herbert Tran E.E."/>
            <person name="Jewell K.A."/>
            <person name="Knack J.J."/>
            <person name="Krasomil-Osterfeld K.C."/>
            <person name="Kukor R."/>
            <person name="Lanois A."/>
            <person name="Latreille P."/>
            <person name="Leimgruber N.K."/>
            <person name="Lipke C.M."/>
            <person name="Liu R."/>
            <person name="Lu X."/>
            <person name="Martens E.C."/>
            <person name="Marri P.R."/>
            <person name="Medigue C."/>
            <person name="Menard M.L."/>
            <person name="Miller N.M."/>
            <person name="Morales-Soto N."/>
            <person name="Norton S."/>
            <person name="Ogier J.C."/>
            <person name="Orchard S.S."/>
            <person name="Park D."/>
            <person name="Park Y."/>
            <person name="Qurollo B.A."/>
            <person name="Sugar D.R."/>
            <person name="Richards G.R."/>
            <person name="Rouy Z."/>
            <person name="Slominski B."/>
            <person name="Slominski K."/>
            <person name="Snyder H."/>
            <person name="Tjaden B.C."/>
            <person name="van der Hoeven R."/>
            <person name="Welch R.D."/>
            <person name="Wheeler C."/>
            <person name="Xiang B."/>
            <person name="Barbazuk B."/>
            <person name="Gaudriault S."/>
            <person name="Goodner B."/>
            <person name="Slater S.C."/>
            <person name="Forst S."/>
            <person name="Goldman B.S."/>
            <person name="Goodrich-Blair H."/>
        </authorList>
    </citation>
    <scope>NUCLEOTIDE SEQUENCE [LARGE SCALE GENOMIC DNA]</scope>
    <source>
        <strain evidence="9">ATCC 19061 / DSM 3370 / CCUG 14189 / LMG 1036 / NCIMB 9965 / AN6</strain>
    </source>
</reference>
<dbReference type="SUPFAM" id="SSF47598">
    <property type="entry name" value="Ribbon-helix-helix"/>
    <property type="match status" value="1"/>
</dbReference>
<evidence type="ECO:0000313" key="9">
    <source>
        <dbReference type="Proteomes" id="UP000008075"/>
    </source>
</evidence>